<gene>
    <name evidence="2" type="ORF">ACFOZ8_12795</name>
</gene>
<dbReference type="Proteomes" id="UP001595715">
    <property type="component" value="Unassembled WGS sequence"/>
</dbReference>
<dbReference type="EMBL" id="JBHSAM010000025">
    <property type="protein sequence ID" value="MFC4100528.1"/>
    <property type="molecule type" value="Genomic_DNA"/>
</dbReference>
<dbReference type="RefSeq" id="WP_377719189.1">
    <property type="nucleotide sequence ID" value="NZ_JBHSAM010000025.1"/>
</dbReference>
<feature type="region of interest" description="Disordered" evidence="1">
    <location>
        <begin position="289"/>
        <end position="316"/>
    </location>
</feature>
<evidence type="ECO:0000313" key="2">
    <source>
        <dbReference type="EMBL" id="MFC4100528.1"/>
    </source>
</evidence>
<evidence type="ECO:0000256" key="1">
    <source>
        <dbReference type="SAM" id="MobiDB-lite"/>
    </source>
</evidence>
<sequence>MKECIRTKGYHGAHVVRRDGRGLIARLCACMAPALLAAALVPAHGDHDAAAAGCRTDDHGIQLTADVSGESPHFTSIQFLNVSTGRAAGNGFMLGTSDGGCRWQSIYKGKLTFAQMDFVTNSLGYVLARTAPDGPAMLLRTANGGASYKPVPNGGHRLARIDFRTALEGFGYAFNDSGAYYTADAGAKWSKLPTPPNTRGAQFFSPKEGWAVALVPGGYQVKRTTDGGRTWTTRLTAASAAGAGGAVYGANSRDVWILLYGGSGMSQTSYSLFHTKDGGASWEQVVSNATAGGGPAPGPVAKAGKLPGPPGRPSDLATPDPRAAYLLTGSGAMDNLSLGRTQNGGKTWRNSAAVPGFEGKLSFPSAKSGWLAVTSLTGSAVYATRDGGATWSKTFAIAVD</sequence>
<reference evidence="3" key="1">
    <citation type="journal article" date="2019" name="Int. J. Syst. Evol. Microbiol.">
        <title>The Global Catalogue of Microorganisms (GCM) 10K type strain sequencing project: providing services to taxonomists for standard genome sequencing and annotation.</title>
        <authorList>
            <consortium name="The Broad Institute Genomics Platform"/>
            <consortium name="The Broad Institute Genome Sequencing Center for Infectious Disease"/>
            <person name="Wu L."/>
            <person name="Ma J."/>
        </authorList>
    </citation>
    <scope>NUCLEOTIDE SEQUENCE [LARGE SCALE GENOMIC DNA]</scope>
    <source>
        <strain evidence="3">IBRC-M 10987</strain>
    </source>
</reference>
<dbReference type="InterPro" id="IPR015943">
    <property type="entry name" value="WD40/YVTN_repeat-like_dom_sf"/>
</dbReference>
<dbReference type="SUPFAM" id="SSF110296">
    <property type="entry name" value="Oligoxyloglucan reducing end-specific cellobiohydrolase"/>
    <property type="match status" value="2"/>
</dbReference>
<accession>A0ABV8K3C9</accession>
<comment type="caution">
    <text evidence="2">The sequence shown here is derived from an EMBL/GenBank/DDBJ whole genome shotgun (WGS) entry which is preliminary data.</text>
</comment>
<organism evidence="2 3">
    <name type="scientific">Paenibacillus xanthanilyticus</name>
    <dbReference type="NCBI Taxonomy" id="1783531"/>
    <lineage>
        <taxon>Bacteria</taxon>
        <taxon>Bacillati</taxon>
        <taxon>Bacillota</taxon>
        <taxon>Bacilli</taxon>
        <taxon>Bacillales</taxon>
        <taxon>Paenibacillaceae</taxon>
        <taxon>Paenibacillus</taxon>
    </lineage>
</organism>
<evidence type="ECO:0000313" key="3">
    <source>
        <dbReference type="Proteomes" id="UP001595715"/>
    </source>
</evidence>
<keyword evidence="3" id="KW-1185">Reference proteome</keyword>
<proteinExistence type="predicted"/>
<dbReference type="Gene3D" id="2.130.10.10">
    <property type="entry name" value="YVTN repeat-like/Quinoprotein amine dehydrogenase"/>
    <property type="match status" value="2"/>
</dbReference>
<name>A0ABV8K3C9_9BACL</name>
<protein>
    <submittedName>
        <fullName evidence="2">WD40/YVTN/BNR-like repeat-containing protein</fullName>
    </submittedName>
</protein>